<dbReference type="InterPro" id="IPR020476">
    <property type="entry name" value="Nudix_hydrolase"/>
</dbReference>
<dbReference type="PROSITE" id="PS51462">
    <property type="entry name" value="NUDIX"/>
    <property type="match status" value="1"/>
</dbReference>
<dbReference type="PRINTS" id="PR00502">
    <property type="entry name" value="NUDIXFAMILY"/>
</dbReference>
<evidence type="ECO:0000256" key="1">
    <source>
        <dbReference type="ARBA" id="ARBA00001946"/>
    </source>
</evidence>
<dbReference type="SUPFAM" id="SSF55811">
    <property type="entry name" value="Nudix"/>
    <property type="match status" value="1"/>
</dbReference>
<dbReference type="CDD" id="cd18880">
    <property type="entry name" value="NUDIX_ADPRase"/>
    <property type="match status" value="1"/>
</dbReference>
<evidence type="ECO:0000256" key="3">
    <source>
        <dbReference type="RuleBase" id="RU003476"/>
    </source>
</evidence>
<evidence type="ECO:0000259" key="4">
    <source>
        <dbReference type="PROSITE" id="PS51462"/>
    </source>
</evidence>
<comment type="caution">
    <text evidence="5">The sequence shown here is derived from an EMBL/GenBank/DDBJ whole genome shotgun (WGS) entry which is preliminary data.</text>
</comment>
<dbReference type="InterPro" id="IPR000086">
    <property type="entry name" value="NUDIX_hydrolase_dom"/>
</dbReference>
<keyword evidence="2 3" id="KW-0378">Hydrolase</keyword>
<evidence type="ECO:0000313" key="6">
    <source>
        <dbReference type="Proteomes" id="UP001597374"/>
    </source>
</evidence>
<dbReference type="PANTHER" id="PTHR43046">
    <property type="entry name" value="GDP-MANNOSE MANNOSYL HYDROLASE"/>
    <property type="match status" value="1"/>
</dbReference>
<dbReference type="InterPro" id="IPR020084">
    <property type="entry name" value="NUDIX_hydrolase_CS"/>
</dbReference>
<dbReference type="PROSITE" id="PS00893">
    <property type="entry name" value="NUDIX_BOX"/>
    <property type="match status" value="1"/>
</dbReference>
<accession>A0ABW5CQ93</accession>
<sequence>MKNLNPNIAAYTDKVRVRVCGICIEQNKLLLVRHQASVGNSMFWAPPGGGLNYGETVEDCLKREFLEETGLQIQVNRFLFVNEFLQEPLHAIELFFEVSTTGGSLLTGIDPEATEENQIIEQVQFLSLKEIQQVPKQDQHCMLHHLLSLDDLLGMPHRFLS</sequence>
<keyword evidence="6" id="KW-1185">Reference proteome</keyword>
<comment type="similarity">
    <text evidence="3">Belongs to the Nudix hydrolase family.</text>
</comment>
<comment type="cofactor">
    <cofactor evidence="1">
        <name>Mg(2+)</name>
        <dbReference type="ChEBI" id="CHEBI:18420"/>
    </cofactor>
</comment>
<evidence type="ECO:0000313" key="5">
    <source>
        <dbReference type="EMBL" id="MFD2244661.1"/>
    </source>
</evidence>
<dbReference type="Gene3D" id="3.90.79.10">
    <property type="entry name" value="Nucleoside Triphosphate Pyrophosphohydrolase"/>
    <property type="match status" value="1"/>
</dbReference>
<dbReference type="Proteomes" id="UP001597374">
    <property type="component" value="Unassembled WGS sequence"/>
</dbReference>
<feature type="domain" description="Nudix hydrolase" evidence="4">
    <location>
        <begin position="13"/>
        <end position="147"/>
    </location>
</feature>
<reference evidence="6" key="1">
    <citation type="journal article" date="2019" name="Int. J. Syst. Evol. Microbiol.">
        <title>The Global Catalogue of Microorganisms (GCM) 10K type strain sequencing project: providing services to taxonomists for standard genome sequencing and annotation.</title>
        <authorList>
            <consortium name="The Broad Institute Genomics Platform"/>
            <consortium name="The Broad Institute Genome Sequencing Center for Infectious Disease"/>
            <person name="Wu L."/>
            <person name="Ma J."/>
        </authorList>
    </citation>
    <scope>NUCLEOTIDE SEQUENCE [LARGE SCALE GENOMIC DNA]</scope>
    <source>
        <strain evidence="6">CGMCC 4.1782</strain>
    </source>
</reference>
<dbReference type="Pfam" id="PF00293">
    <property type="entry name" value="NUDIX"/>
    <property type="match status" value="1"/>
</dbReference>
<name>A0ABW5CQ93_9BACT</name>
<evidence type="ECO:0000256" key="2">
    <source>
        <dbReference type="ARBA" id="ARBA00022801"/>
    </source>
</evidence>
<dbReference type="RefSeq" id="WP_250429987.1">
    <property type="nucleotide sequence ID" value="NZ_JALPRR010000002.1"/>
</dbReference>
<dbReference type="PANTHER" id="PTHR43046:SF14">
    <property type="entry name" value="MUTT_NUDIX FAMILY PROTEIN"/>
    <property type="match status" value="1"/>
</dbReference>
<dbReference type="EMBL" id="JBHUIM010000001">
    <property type="protein sequence ID" value="MFD2244661.1"/>
    <property type="molecule type" value="Genomic_DNA"/>
</dbReference>
<gene>
    <name evidence="5" type="ORF">ACFSKP_00250</name>
</gene>
<proteinExistence type="inferred from homology"/>
<protein>
    <submittedName>
        <fullName evidence="5">NUDIX domain-containing protein</fullName>
    </submittedName>
</protein>
<dbReference type="InterPro" id="IPR015797">
    <property type="entry name" value="NUDIX_hydrolase-like_dom_sf"/>
</dbReference>
<organism evidence="5 6">
    <name type="scientific">Pontibacter ruber</name>
    <dbReference type="NCBI Taxonomy" id="1343895"/>
    <lineage>
        <taxon>Bacteria</taxon>
        <taxon>Pseudomonadati</taxon>
        <taxon>Bacteroidota</taxon>
        <taxon>Cytophagia</taxon>
        <taxon>Cytophagales</taxon>
        <taxon>Hymenobacteraceae</taxon>
        <taxon>Pontibacter</taxon>
    </lineage>
</organism>